<name>A0A178LUV2_MYCIR</name>
<dbReference type="RefSeq" id="WP_064282425.1">
    <property type="nucleotide sequence ID" value="NZ_LWCS01000025.1"/>
</dbReference>
<sequence length="212" mass="23319">MFAKIIDTAKQVAERVGAVAGIRSGTEEPFYLLVELSGDVEIRRYGPRIAAQTSVTGDEEQARNDGFRRLAGYIFGGNRRKAKIAMTAPVAQQSERIAMTAPVAQSRNGGGESVIRFFMPSKWSMELLPEPEDDRVELVEVPSETYAVLRFSGDRSPQAVAAKTSELLNVLRDSNFAPTGETVAWFYDPPWTLPFRRRNEIAVPVTPGGGVQ</sequence>
<dbReference type="InterPro" id="IPR011256">
    <property type="entry name" value="Reg_factor_effector_dom_sf"/>
</dbReference>
<proteinExistence type="predicted"/>
<organism evidence="1 2">
    <name type="scientific">Mycolicibacterium iranicum</name>
    <name type="common">Mycobacterium iranicum</name>
    <dbReference type="NCBI Taxonomy" id="912594"/>
    <lineage>
        <taxon>Bacteria</taxon>
        <taxon>Bacillati</taxon>
        <taxon>Actinomycetota</taxon>
        <taxon>Actinomycetes</taxon>
        <taxon>Mycobacteriales</taxon>
        <taxon>Mycobacteriaceae</taxon>
        <taxon>Mycolicibacterium</taxon>
    </lineage>
</organism>
<dbReference type="SUPFAM" id="SSF55136">
    <property type="entry name" value="Probable bacterial effector-binding domain"/>
    <property type="match status" value="1"/>
</dbReference>
<gene>
    <name evidence="1" type="ORF">A4X20_21580</name>
</gene>
<dbReference type="PANTHER" id="PTHR11220:SF58">
    <property type="entry name" value="SOUL HEME-BINDING FAMILY PROTEIN"/>
    <property type="match status" value="1"/>
</dbReference>
<evidence type="ECO:0000313" key="2">
    <source>
        <dbReference type="Proteomes" id="UP000078396"/>
    </source>
</evidence>
<dbReference type="Gene3D" id="3.20.80.10">
    <property type="entry name" value="Regulatory factor, effector binding domain"/>
    <property type="match status" value="1"/>
</dbReference>
<protein>
    <submittedName>
        <fullName evidence="1">Heme-binding protein</fullName>
    </submittedName>
</protein>
<dbReference type="AlphaFoldDB" id="A0A178LUV2"/>
<comment type="caution">
    <text evidence="1">The sequence shown here is derived from an EMBL/GenBank/DDBJ whole genome shotgun (WGS) entry which is preliminary data.</text>
</comment>
<evidence type="ECO:0000313" key="1">
    <source>
        <dbReference type="EMBL" id="OAN37770.1"/>
    </source>
</evidence>
<reference evidence="1 2" key="1">
    <citation type="submission" date="2016-04" db="EMBL/GenBank/DDBJ databases">
        <title>Draft Genome Sequences of Staphylococcus capitis Strain H36, S. capitis Strain H65, S. cohnii Strain H62, S. hominis Strain H69, Mycobacterium iranicum Strain H39, Plantibacter sp. Strain H53, Pseudomonas oryzihabitans Strain H72, and Microbacterium sp. Strain H83, isolated from residential settings.</title>
        <authorList>
            <person name="Lymperopoulou D."/>
            <person name="Adams R.I."/>
            <person name="Lindow S."/>
            <person name="Coil D.A."/>
            <person name="Jospin G."/>
            <person name="Eisen J.A."/>
        </authorList>
    </citation>
    <scope>NUCLEOTIDE SEQUENCE [LARGE SCALE GENOMIC DNA]</scope>
    <source>
        <strain evidence="1 2">H39</strain>
    </source>
</reference>
<dbReference type="PANTHER" id="PTHR11220">
    <property type="entry name" value="HEME-BINDING PROTEIN-RELATED"/>
    <property type="match status" value="1"/>
</dbReference>
<dbReference type="Pfam" id="PF04832">
    <property type="entry name" value="SOUL"/>
    <property type="match status" value="1"/>
</dbReference>
<dbReference type="EMBL" id="LWCS01000025">
    <property type="protein sequence ID" value="OAN37770.1"/>
    <property type="molecule type" value="Genomic_DNA"/>
</dbReference>
<dbReference type="STRING" id="912594.AWC12_10475"/>
<dbReference type="OrthoDB" id="2156220at2"/>
<dbReference type="InterPro" id="IPR006917">
    <property type="entry name" value="SOUL_heme-bd"/>
</dbReference>
<accession>A0A178LUV2</accession>
<dbReference type="Proteomes" id="UP000078396">
    <property type="component" value="Unassembled WGS sequence"/>
</dbReference>